<feature type="transmembrane region" description="Helical" evidence="1">
    <location>
        <begin position="295"/>
        <end position="313"/>
    </location>
</feature>
<evidence type="ECO:0000313" key="3">
    <source>
        <dbReference type="Proteomes" id="UP000578569"/>
    </source>
</evidence>
<feature type="transmembrane region" description="Helical" evidence="1">
    <location>
        <begin position="403"/>
        <end position="420"/>
    </location>
</feature>
<feature type="transmembrane region" description="Helical" evidence="1">
    <location>
        <begin position="264"/>
        <end position="283"/>
    </location>
</feature>
<feature type="transmembrane region" description="Helical" evidence="1">
    <location>
        <begin position="380"/>
        <end position="397"/>
    </location>
</feature>
<feature type="transmembrane region" description="Helical" evidence="1">
    <location>
        <begin position="20"/>
        <end position="37"/>
    </location>
</feature>
<dbReference type="RefSeq" id="WP_183934058.1">
    <property type="nucleotide sequence ID" value="NZ_JACICF010000002.1"/>
</dbReference>
<feature type="transmembrane region" description="Helical" evidence="1">
    <location>
        <begin position="348"/>
        <end position="368"/>
    </location>
</feature>
<dbReference type="AlphaFoldDB" id="A0A839Z085"/>
<dbReference type="EMBL" id="JACICF010000002">
    <property type="protein sequence ID" value="MBB3764676.1"/>
    <property type="molecule type" value="Genomic_DNA"/>
</dbReference>
<keyword evidence="1" id="KW-1133">Transmembrane helix</keyword>
<proteinExistence type="predicted"/>
<comment type="caution">
    <text evidence="2">The sequence shown here is derived from an EMBL/GenBank/DDBJ whole genome shotgun (WGS) entry which is preliminary data.</text>
</comment>
<gene>
    <name evidence="2" type="ORF">FHS50_001738</name>
</gene>
<evidence type="ECO:0000313" key="2">
    <source>
        <dbReference type="EMBL" id="MBB3764676.1"/>
    </source>
</evidence>
<keyword evidence="1" id="KW-0472">Membrane</keyword>
<feature type="transmembrane region" description="Helical" evidence="1">
    <location>
        <begin position="196"/>
        <end position="222"/>
    </location>
</feature>
<feature type="transmembrane region" description="Helical" evidence="1">
    <location>
        <begin position="113"/>
        <end position="136"/>
    </location>
</feature>
<keyword evidence="1" id="KW-0812">Transmembrane</keyword>
<keyword evidence="3" id="KW-1185">Reference proteome</keyword>
<sequence length="599" mass="65499">MGDKDQLIPPAVRRLAEERWRLGVLIFWLGLSAWLLIDRSGTIDHFFLRDTDDNMRLAQVRALLDGQGWHDLRQYRILPPDGANIHWSRLVDLPLAGLILLFDLFLPTLKAEAWAAATAPLVPMLLALIALALITRRILGKAAWPLAMVAFLFASIALGMFFPMRIDHHGWQLALLLLAFAGLVDPNTRRGGLTAGLAAGLSLTIGLEMIIFLSLLGFAMVLGWVADRAERGRMLAFAATLAATTSFGFLLFASADNLAMRCDALTPVWLADAILGSALLLLIGWRGHERWTVRLAMAAAAGLLLAAFHALAFPHCLSRLEGVPEAVSRQWLDLVNEARPVTRHSLELQLRALSIPLIGAIGYTLMIVSARRDPRQLRATLSLAVPAFVGLGLLFWQLRAAPAAQLLAVPGAVGLIWLLLPRLSASGSLLVRTLGVAALVVIGLGALPSIVAQYVPKNEVQKALANSKRITPCTANRALEPLGEVPPGLMFVHIDLGPRLIVMTPHDAITGPYHRNHQAIGDVLTALSSPPEQARPIIDRYGADYLLICDDNKAQQRTRARRRLADALERQVPDWLEPVDLPEESPFRLFRVKGSESSR</sequence>
<dbReference type="Proteomes" id="UP000578569">
    <property type="component" value="Unassembled WGS sequence"/>
</dbReference>
<feature type="transmembrane region" description="Helical" evidence="1">
    <location>
        <begin position="429"/>
        <end position="451"/>
    </location>
</feature>
<name>A0A839Z085_9SPHN</name>
<feature type="transmembrane region" description="Helical" evidence="1">
    <location>
        <begin position="234"/>
        <end position="252"/>
    </location>
</feature>
<evidence type="ECO:0000256" key="1">
    <source>
        <dbReference type="SAM" id="Phobius"/>
    </source>
</evidence>
<accession>A0A839Z085</accession>
<reference evidence="2 3" key="1">
    <citation type="submission" date="2020-08" db="EMBL/GenBank/DDBJ databases">
        <title>Genomic Encyclopedia of Type Strains, Phase IV (KMG-IV): sequencing the most valuable type-strain genomes for metagenomic binning, comparative biology and taxonomic classification.</title>
        <authorList>
            <person name="Goeker M."/>
        </authorList>
    </citation>
    <scope>NUCLEOTIDE SEQUENCE [LARGE SCALE GENOMIC DNA]</scope>
    <source>
        <strain evidence="2 3">DSM 24194</strain>
    </source>
</reference>
<organism evidence="2 3">
    <name type="scientific">Sphingomicrobium lutaoense</name>
    <dbReference type="NCBI Taxonomy" id="515949"/>
    <lineage>
        <taxon>Bacteria</taxon>
        <taxon>Pseudomonadati</taxon>
        <taxon>Pseudomonadota</taxon>
        <taxon>Alphaproteobacteria</taxon>
        <taxon>Sphingomonadales</taxon>
        <taxon>Sphingomonadaceae</taxon>
        <taxon>Sphingomicrobium</taxon>
    </lineage>
</organism>
<protein>
    <submittedName>
        <fullName evidence="2">MFS family permease</fullName>
    </submittedName>
</protein>
<feature type="transmembrane region" description="Helical" evidence="1">
    <location>
        <begin position="142"/>
        <end position="162"/>
    </location>
</feature>